<dbReference type="Proteomes" id="UP000186677">
    <property type="component" value="Unassembled WGS sequence"/>
</dbReference>
<comment type="caution">
    <text evidence="1">The sequence shown here is derived from an EMBL/GenBank/DDBJ whole genome shotgun (WGS) entry which is preliminary data.</text>
</comment>
<evidence type="ECO:0008006" key="3">
    <source>
        <dbReference type="Google" id="ProtNLM"/>
    </source>
</evidence>
<evidence type="ECO:0000313" key="1">
    <source>
        <dbReference type="EMBL" id="OKA20795.1"/>
    </source>
</evidence>
<dbReference type="EMBL" id="MPJC01000007">
    <property type="protein sequence ID" value="OKA20795.1"/>
    <property type="molecule type" value="Genomic_DNA"/>
</dbReference>
<proteinExistence type="predicted"/>
<sequence>MDAGLQIFNQNNNLQIDSAYSNYVMTTKGSAVSRPRSPDAGYGVDIASGKKNSIIAIRSGTYAAVFNSLDPAGNVVHRVVTETNGAALDYWIFAADPPGDTSFGLEVYNAAGVRVFQSTAKYMRLLNFSTVPVTAGTSGSIATAGKSPAWVSASYCALWEGVTVPNPGGSPISRGVLRTLMGRGVVGGAQYRSAIIYEFGANRGTSNNAYGSFFLVDVDNL</sequence>
<reference evidence="1 2" key="1">
    <citation type="submission" date="2016-11" db="EMBL/GenBank/DDBJ databases">
        <title>Draft genome of Pseudomonas versuta A4R1.5.</title>
        <authorList>
            <person name="See-Too W.-S."/>
        </authorList>
    </citation>
    <scope>NUCLEOTIDE SEQUENCE [LARGE SCALE GENOMIC DNA]</scope>
    <source>
        <strain evidence="1 2">A4R1.5</strain>
    </source>
</reference>
<protein>
    <recommendedName>
        <fullName evidence="3">Phage tail protein</fullName>
    </recommendedName>
</protein>
<gene>
    <name evidence="1" type="ORF">BOH73_13245</name>
</gene>
<organism evidence="1 2">
    <name type="scientific">Pseudomonas versuta</name>
    <dbReference type="NCBI Taxonomy" id="1788301"/>
    <lineage>
        <taxon>Bacteria</taxon>
        <taxon>Pseudomonadati</taxon>
        <taxon>Pseudomonadota</taxon>
        <taxon>Gammaproteobacteria</taxon>
        <taxon>Pseudomonadales</taxon>
        <taxon>Pseudomonadaceae</taxon>
        <taxon>Pseudomonas</taxon>
    </lineage>
</organism>
<dbReference type="RefSeq" id="WP_060692040.1">
    <property type="nucleotide sequence ID" value="NZ_CP012676.1"/>
</dbReference>
<keyword evidence="2" id="KW-1185">Reference proteome</keyword>
<accession>A0ABX3E6Q8</accession>
<name>A0ABX3E6Q8_9PSED</name>
<evidence type="ECO:0000313" key="2">
    <source>
        <dbReference type="Proteomes" id="UP000186677"/>
    </source>
</evidence>